<evidence type="ECO:0000313" key="2">
    <source>
        <dbReference type="EMBL" id="KAL0907849.1"/>
    </source>
</evidence>
<organism evidence="2 3">
    <name type="scientific">Dendrobium thyrsiflorum</name>
    <name type="common">Pinecone-like raceme dendrobium</name>
    <name type="synonym">Orchid</name>
    <dbReference type="NCBI Taxonomy" id="117978"/>
    <lineage>
        <taxon>Eukaryota</taxon>
        <taxon>Viridiplantae</taxon>
        <taxon>Streptophyta</taxon>
        <taxon>Embryophyta</taxon>
        <taxon>Tracheophyta</taxon>
        <taxon>Spermatophyta</taxon>
        <taxon>Magnoliopsida</taxon>
        <taxon>Liliopsida</taxon>
        <taxon>Asparagales</taxon>
        <taxon>Orchidaceae</taxon>
        <taxon>Epidendroideae</taxon>
        <taxon>Malaxideae</taxon>
        <taxon>Dendrobiinae</taxon>
        <taxon>Dendrobium</taxon>
    </lineage>
</organism>
<evidence type="ECO:0000313" key="3">
    <source>
        <dbReference type="Proteomes" id="UP001552299"/>
    </source>
</evidence>
<feature type="compositionally biased region" description="Basic and acidic residues" evidence="1">
    <location>
        <begin position="69"/>
        <end position="83"/>
    </location>
</feature>
<sequence>MNCKSNKASQGIRKGQKDHSRRRRSRGPQSASDGGRKDRCLATEVEKIVVGEGGQEDRSQRTTKVGRTVVDKGGHKDHSQRATEVEKTVFWRWRSEGPWSAKTVKRTVVSGQWRSKRPLSGDGDQKDHSQRRRSGGT</sequence>
<protein>
    <submittedName>
        <fullName evidence="2">Uncharacterized protein</fullName>
    </submittedName>
</protein>
<feature type="region of interest" description="Disordered" evidence="1">
    <location>
        <begin position="1"/>
        <end position="83"/>
    </location>
</feature>
<feature type="region of interest" description="Disordered" evidence="1">
    <location>
        <begin position="109"/>
        <end position="137"/>
    </location>
</feature>
<dbReference type="Proteomes" id="UP001552299">
    <property type="component" value="Unassembled WGS sequence"/>
</dbReference>
<feature type="compositionally biased region" description="Basic residues" evidence="1">
    <location>
        <begin position="14"/>
        <end position="26"/>
    </location>
</feature>
<feature type="compositionally biased region" description="Basic and acidic residues" evidence="1">
    <location>
        <begin position="34"/>
        <end position="60"/>
    </location>
</feature>
<name>A0ABD0U5V7_DENTH</name>
<dbReference type="AlphaFoldDB" id="A0ABD0U5V7"/>
<keyword evidence="3" id="KW-1185">Reference proteome</keyword>
<reference evidence="2 3" key="1">
    <citation type="journal article" date="2024" name="Plant Biotechnol. J.">
        <title>Dendrobium thyrsiflorum genome and its molecular insights into genes involved in important horticultural traits.</title>
        <authorList>
            <person name="Chen B."/>
            <person name="Wang J.Y."/>
            <person name="Zheng P.J."/>
            <person name="Li K.L."/>
            <person name="Liang Y.M."/>
            <person name="Chen X.F."/>
            <person name="Zhang C."/>
            <person name="Zhao X."/>
            <person name="He X."/>
            <person name="Zhang G.Q."/>
            <person name="Liu Z.J."/>
            <person name="Xu Q."/>
        </authorList>
    </citation>
    <scope>NUCLEOTIDE SEQUENCE [LARGE SCALE GENOMIC DNA]</scope>
    <source>
        <strain evidence="2">GZMU011</strain>
    </source>
</reference>
<dbReference type="EMBL" id="JANQDX010000017">
    <property type="protein sequence ID" value="KAL0907849.1"/>
    <property type="molecule type" value="Genomic_DNA"/>
</dbReference>
<evidence type="ECO:0000256" key="1">
    <source>
        <dbReference type="SAM" id="MobiDB-lite"/>
    </source>
</evidence>
<comment type="caution">
    <text evidence="2">The sequence shown here is derived from an EMBL/GenBank/DDBJ whole genome shotgun (WGS) entry which is preliminary data.</text>
</comment>
<accession>A0ABD0U5V7</accession>
<proteinExistence type="predicted"/>
<gene>
    <name evidence="2" type="ORF">M5K25_022293</name>
</gene>